<reference evidence="2" key="1">
    <citation type="journal article" date="2002" name="DNA Res.">
        <title>Complete genomic sequence of nitrogen-fixing symbiotic bacterium Bradyrhizobium japonicum USDA110.</title>
        <authorList>
            <person name="Kaneko T."/>
            <person name="Nakamura Y."/>
            <person name="Sato S."/>
            <person name="Minamisawa K."/>
            <person name="Uchiumi T."/>
            <person name="Sasamoto S."/>
            <person name="Watanabe A."/>
            <person name="Idesawa K."/>
            <person name="Iriguchi M."/>
            <person name="Kawashima K."/>
            <person name="Kohara M."/>
            <person name="Matsumoto M."/>
            <person name="Shimpo S."/>
            <person name="Tsuruoka H."/>
            <person name="Wada T."/>
            <person name="Yamada M."/>
            <person name="Tabata S."/>
        </authorList>
    </citation>
    <scope>NUCLEOTIDE SEQUENCE [LARGE SCALE GENOMIC DNA]</scope>
    <source>
        <strain evidence="2">JCM 10833 / BCRC 13528 / IAM 13628 / NBRC 14792 / USDA 110</strain>
    </source>
</reference>
<dbReference type="EMBL" id="BA000040">
    <property type="protein sequence ID" value="BAC50036.1"/>
    <property type="molecule type" value="Genomic_DNA"/>
</dbReference>
<accession>Q89KX7</accession>
<organism evidence="1 2">
    <name type="scientific">Bradyrhizobium diazoefficiens (strain JCM 10833 / BCRC 13528 / IAM 13628 / NBRC 14792 / USDA 110)</name>
    <dbReference type="NCBI Taxonomy" id="224911"/>
    <lineage>
        <taxon>Bacteria</taxon>
        <taxon>Pseudomonadati</taxon>
        <taxon>Pseudomonadota</taxon>
        <taxon>Alphaproteobacteria</taxon>
        <taxon>Hyphomicrobiales</taxon>
        <taxon>Nitrobacteraceae</taxon>
        <taxon>Bradyrhizobium</taxon>
    </lineage>
</organism>
<dbReference type="AlphaFoldDB" id="Q89KX7"/>
<gene>
    <name evidence="1" type="ordered locus">bll4771</name>
</gene>
<proteinExistence type="predicted"/>
<dbReference type="InParanoid" id="Q89KX7"/>
<name>Q89KX7_BRADU</name>
<keyword evidence="2" id="KW-1185">Reference proteome</keyword>
<dbReference type="KEGG" id="bja:bll4771"/>
<dbReference type="eggNOG" id="ENOG502ZYVU">
    <property type="taxonomic scope" value="Bacteria"/>
</dbReference>
<sequence>MPREVHTGERPNPFPQDVLPMVLRGDQRQLLARCQDAAALLRLRMLRASARKGTVDRGTYARGILSRQANETHRRVRLPAGEDTALRFMLVNQERPCHGAVCSACARPLGSSYVRHVSKQERYCDQDCYRRDQQTAMELLWPYRSSLEVIAVLAAISSWSWMMQMGALSRSLTEAYLRAHDLLTTEGGDG</sequence>
<dbReference type="PATRIC" id="fig|224911.5.peg.4845"/>
<dbReference type="Proteomes" id="UP000002526">
    <property type="component" value="Chromosome"/>
</dbReference>
<evidence type="ECO:0000313" key="1">
    <source>
        <dbReference type="EMBL" id="BAC50036.1"/>
    </source>
</evidence>
<protein>
    <submittedName>
        <fullName evidence="1">Bll4771 protein</fullName>
    </submittedName>
</protein>
<dbReference type="HOGENOM" id="CLU_1425512_0_0_5"/>
<evidence type="ECO:0000313" key="2">
    <source>
        <dbReference type="Proteomes" id="UP000002526"/>
    </source>
</evidence>
<dbReference type="OrthoDB" id="8246776at2"/>
<dbReference type="EnsemblBacteria" id="BAC50036">
    <property type="protein sequence ID" value="BAC50036"/>
    <property type="gene ID" value="BAC50036"/>
</dbReference>